<evidence type="ECO:0000256" key="10">
    <source>
        <dbReference type="ARBA" id="ARBA00023077"/>
    </source>
</evidence>
<evidence type="ECO:0000256" key="16">
    <source>
        <dbReference type="SAM" id="Phobius"/>
    </source>
</evidence>
<accession>A0A1H7H8L8</accession>
<keyword evidence="13 14" id="KW-0998">Cell outer membrane</keyword>
<keyword evidence="4 14" id="KW-1134">Transmembrane beta strand</keyword>
<dbReference type="CDD" id="cd01347">
    <property type="entry name" value="ligand_gated_channel"/>
    <property type="match status" value="1"/>
</dbReference>
<evidence type="ECO:0000256" key="1">
    <source>
        <dbReference type="ARBA" id="ARBA00004571"/>
    </source>
</evidence>
<keyword evidence="20" id="KW-1185">Reference proteome</keyword>
<comment type="subcellular location">
    <subcellularLocation>
        <location evidence="1 14">Cell outer membrane</location>
        <topology evidence="1 14">Multi-pass membrane protein</topology>
    </subcellularLocation>
</comment>
<comment type="similarity">
    <text evidence="2 14 15">Belongs to the TonB-dependent receptor family.</text>
</comment>
<evidence type="ECO:0000256" key="14">
    <source>
        <dbReference type="PROSITE-ProRule" id="PRU01360"/>
    </source>
</evidence>
<dbReference type="PANTHER" id="PTHR32552">
    <property type="entry name" value="FERRICHROME IRON RECEPTOR-RELATED"/>
    <property type="match status" value="1"/>
</dbReference>
<dbReference type="SUPFAM" id="SSF49464">
    <property type="entry name" value="Carboxypeptidase regulatory domain-like"/>
    <property type="match status" value="1"/>
</dbReference>
<organism evidence="19 20">
    <name type="scientific">Olivibacter domesticus</name>
    <name type="common">Pseudosphingobacterium domesticum</name>
    <dbReference type="NCBI Taxonomy" id="407022"/>
    <lineage>
        <taxon>Bacteria</taxon>
        <taxon>Pseudomonadati</taxon>
        <taxon>Bacteroidota</taxon>
        <taxon>Sphingobacteriia</taxon>
        <taxon>Sphingobacteriales</taxon>
        <taxon>Sphingobacteriaceae</taxon>
        <taxon>Olivibacter</taxon>
    </lineage>
</organism>
<evidence type="ECO:0000256" key="6">
    <source>
        <dbReference type="ARBA" id="ARBA00022692"/>
    </source>
</evidence>
<dbReference type="GO" id="GO:0009279">
    <property type="term" value="C:cell outer membrane"/>
    <property type="evidence" value="ECO:0007669"/>
    <property type="project" value="UniProtKB-SubCell"/>
</dbReference>
<dbReference type="InterPro" id="IPR008969">
    <property type="entry name" value="CarboxyPept-like_regulatory"/>
</dbReference>
<feature type="domain" description="TonB-dependent receptor plug" evidence="18">
    <location>
        <begin position="154"/>
        <end position="242"/>
    </location>
</feature>
<evidence type="ECO:0000256" key="12">
    <source>
        <dbReference type="ARBA" id="ARBA00023170"/>
    </source>
</evidence>
<evidence type="ECO:0000259" key="17">
    <source>
        <dbReference type="Pfam" id="PF00593"/>
    </source>
</evidence>
<dbReference type="EMBL" id="FOAF01000001">
    <property type="protein sequence ID" value="SEK46578.1"/>
    <property type="molecule type" value="Genomic_DNA"/>
</dbReference>
<reference evidence="20" key="1">
    <citation type="submission" date="2016-10" db="EMBL/GenBank/DDBJ databases">
        <authorList>
            <person name="Varghese N."/>
            <person name="Submissions S."/>
        </authorList>
    </citation>
    <scope>NUCLEOTIDE SEQUENCE [LARGE SCALE GENOMIC DNA]</scope>
    <source>
        <strain evidence="20">DSM 18733</strain>
    </source>
</reference>
<dbReference type="STRING" id="407022.SAMN05661044_00309"/>
<evidence type="ECO:0000256" key="9">
    <source>
        <dbReference type="ARBA" id="ARBA00023065"/>
    </source>
</evidence>
<evidence type="ECO:0000256" key="2">
    <source>
        <dbReference type="ARBA" id="ARBA00009810"/>
    </source>
</evidence>
<dbReference type="NCBIfam" id="TIGR01783">
    <property type="entry name" value="TonB-siderophor"/>
    <property type="match status" value="1"/>
</dbReference>
<sequence length="803" mass="88574">MQMYTKIKNNGNSFIGLGYGGLLAILLLFVAITAGGQQKVGKISGIIKTSDGQALAYASVLLADTRYGIMSNNEGVFSFEAPSGQYMLIVTYAGFTTVRIPVDIKTDISKDVGVIMVNAASNELREVIVSDIQKNKFAKKESNAIARMPLADLENPSSYSVVTKEIMQEQIAIDYNTAVASVPGVIVNNGVNDSGNDVTLRGFRGQATFRNGLAIDPRTQSEIANVERIEILKGPAGTLFGGAMSTYGGVVNTITKKPFESFRGEVSYTTGSWGLNRFTADVNTPLNKDRTALMRVNASGHTQSSQDAGFLRSTSFAASMLFKTSERTSVRFDAEVYSPTKTLNAYVRNSNVLTVSSLKDLNLTHRRSFTSDDIGTTRTSVYAMAEIEHKISNQWISKTSFQHGESGESNSIFLVLTYLNNDSISRGIRPFDQYRVITDNLQQNFIGDFKIGGLRNRMVIGLDYFAHTLNYQFANFPAAGGRTSVFAPYDAVRLDDDTPWNAISRNQVNDLQRASTVNQRDKYYTISAYASDVVNITDNILAMASLRVDRYENQRTLVSGVNQDNAYDQVQLSPKFGLVYQVLKDKVALFGNYVNGFRNIAPGFDTNGDVVNWKPEQANQIEGGVKLDLLDNKLSSTISYYNIEVKDMVRAIDNITSVQDGNQKSKGFEMELIANPVEGLNIVVGYAYNDNEYELANASSEGKRAPWTPVHVANFWASYKLLQGRVKGLGFGAGFNHAGKTYMEVSNTFSVPAYSIVGATVFFDQPKYRVGLKVNNLTNQTYWNFYGQPQKPTELVANISYKF</sequence>
<dbReference type="InterPro" id="IPR037066">
    <property type="entry name" value="Plug_dom_sf"/>
</dbReference>
<dbReference type="Pfam" id="PF07715">
    <property type="entry name" value="Plug"/>
    <property type="match status" value="1"/>
</dbReference>
<evidence type="ECO:0000256" key="11">
    <source>
        <dbReference type="ARBA" id="ARBA00023136"/>
    </source>
</evidence>
<protein>
    <submittedName>
        <fullName evidence="19">Iron complex outermembrane recepter protein</fullName>
    </submittedName>
</protein>
<dbReference type="Pfam" id="PF13715">
    <property type="entry name" value="CarbopepD_reg_2"/>
    <property type="match status" value="1"/>
</dbReference>
<evidence type="ECO:0000313" key="20">
    <source>
        <dbReference type="Proteomes" id="UP000199421"/>
    </source>
</evidence>
<feature type="domain" description="TonB-dependent receptor-like beta-barrel" evidence="17">
    <location>
        <begin position="346"/>
        <end position="777"/>
    </location>
</feature>
<dbReference type="Gene3D" id="2.60.40.1120">
    <property type="entry name" value="Carboxypeptidase-like, regulatory domain"/>
    <property type="match status" value="1"/>
</dbReference>
<dbReference type="GO" id="GO:0015891">
    <property type="term" value="P:siderophore transport"/>
    <property type="evidence" value="ECO:0007669"/>
    <property type="project" value="InterPro"/>
</dbReference>
<proteinExistence type="inferred from homology"/>
<keyword evidence="11 14" id="KW-0472">Membrane</keyword>
<evidence type="ECO:0000256" key="3">
    <source>
        <dbReference type="ARBA" id="ARBA00022448"/>
    </source>
</evidence>
<evidence type="ECO:0000256" key="5">
    <source>
        <dbReference type="ARBA" id="ARBA00022496"/>
    </source>
</evidence>
<evidence type="ECO:0000256" key="13">
    <source>
        <dbReference type="ARBA" id="ARBA00023237"/>
    </source>
</evidence>
<evidence type="ECO:0000256" key="15">
    <source>
        <dbReference type="RuleBase" id="RU003357"/>
    </source>
</evidence>
<dbReference type="InterPro" id="IPR012910">
    <property type="entry name" value="Plug_dom"/>
</dbReference>
<keyword evidence="10 15" id="KW-0798">TonB box</keyword>
<evidence type="ECO:0000256" key="4">
    <source>
        <dbReference type="ARBA" id="ARBA00022452"/>
    </source>
</evidence>
<dbReference type="InterPro" id="IPR010105">
    <property type="entry name" value="TonB_sidphr_rcpt"/>
</dbReference>
<dbReference type="GO" id="GO:0015344">
    <property type="term" value="F:siderophore uptake transmembrane transporter activity"/>
    <property type="evidence" value="ECO:0007669"/>
    <property type="project" value="TreeGrafter"/>
</dbReference>
<keyword evidence="3 14" id="KW-0813">Transport</keyword>
<dbReference type="PROSITE" id="PS52016">
    <property type="entry name" value="TONB_DEPENDENT_REC_3"/>
    <property type="match status" value="1"/>
</dbReference>
<evidence type="ECO:0000313" key="19">
    <source>
        <dbReference type="EMBL" id="SEK46578.1"/>
    </source>
</evidence>
<dbReference type="Pfam" id="PF00593">
    <property type="entry name" value="TonB_dep_Rec_b-barrel"/>
    <property type="match status" value="1"/>
</dbReference>
<gene>
    <name evidence="19" type="ORF">SAMN05661044_00309</name>
</gene>
<dbReference type="Gene3D" id="2.170.130.10">
    <property type="entry name" value="TonB-dependent receptor, plug domain"/>
    <property type="match status" value="1"/>
</dbReference>
<dbReference type="InterPro" id="IPR036942">
    <property type="entry name" value="Beta-barrel_TonB_sf"/>
</dbReference>
<name>A0A1H7H8L8_OLID1</name>
<feature type="transmembrane region" description="Helical" evidence="16">
    <location>
        <begin position="12"/>
        <end position="34"/>
    </location>
</feature>
<dbReference type="OrthoDB" id="9775095at2"/>
<dbReference type="SUPFAM" id="SSF56935">
    <property type="entry name" value="Porins"/>
    <property type="match status" value="1"/>
</dbReference>
<evidence type="ECO:0000256" key="8">
    <source>
        <dbReference type="ARBA" id="ARBA00023004"/>
    </source>
</evidence>
<evidence type="ECO:0000259" key="18">
    <source>
        <dbReference type="Pfam" id="PF07715"/>
    </source>
</evidence>
<dbReference type="InterPro" id="IPR000531">
    <property type="entry name" value="Beta-barrel_TonB"/>
</dbReference>
<keyword evidence="8" id="KW-0408">Iron</keyword>
<dbReference type="Proteomes" id="UP000199421">
    <property type="component" value="Unassembled WGS sequence"/>
</dbReference>
<dbReference type="InterPro" id="IPR039426">
    <property type="entry name" value="TonB-dep_rcpt-like"/>
</dbReference>
<dbReference type="AlphaFoldDB" id="A0A1H7H8L8"/>
<evidence type="ECO:0000256" key="7">
    <source>
        <dbReference type="ARBA" id="ARBA00022729"/>
    </source>
</evidence>
<keyword evidence="7" id="KW-0732">Signal</keyword>
<dbReference type="Gene3D" id="2.40.170.20">
    <property type="entry name" value="TonB-dependent receptor, beta-barrel domain"/>
    <property type="match status" value="1"/>
</dbReference>
<keyword evidence="6 14" id="KW-0812">Transmembrane</keyword>
<keyword evidence="16" id="KW-1133">Transmembrane helix</keyword>
<dbReference type="PANTHER" id="PTHR32552:SF68">
    <property type="entry name" value="FERRICHROME OUTER MEMBRANE TRANSPORTER_PHAGE RECEPTOR"/>
    <property type="match status" value="1"/>
</dbReference>
<keyword evidence="9" id="KW-0406">Ion transport</keyword>
<keyword evidence="5" id="KW-0410">Iron transport</keyword>
<keyword evidence="12" id="KW-0675">Receptor</keyword>
<dbReference type="GO" id="GO:0038023">
    <property type="term" value="F:signaling receptor activity"/>
    <property type="evidence" value="ECO:0007669"/>
    <property type="project" value="InterPro"/>
</dbReference>